<dbReference type="Proteomes" id="UP000094025">
    <property type="component" value="Unassembled WGS sequence"/>
</dbReference>
<dbReference type="STRING" id="1472378.AU381_03620"/>
<sequence>MLRHSDSPTRTSAADRGTGDAPAGNSAIPRAADWLSLAAAPTFAIMALLTGLLGPPDMLCSPAGDAYAVTGMVPMYALMSAFHTAPWLRLISSRRGAAPSSWFDVRNK</sequence>
<gene>
    <name evidence="3" type="ORF">AU381_03620</name>
</gene>
<accession>A0A178Y0N6</accession>
<keyword evidence="4" id="KW-1185">Reference proteome</keyword>
<organism evidence="3 4">
    <name type="scientific">Sinorhizobium glycinis</name>
    <dbReference type="NCBI Taxonomy" id="1472378"/>
    <lineage>
        <taxon>Bacteria</taxon>
        <taxon>Pseudomonadati</taxon>
        <taxon>Pseudomonadota</taxon>
        <taxon>Alphaproteobacteria</taxon>
        <taxon>Hyphomicrobiales</taxon>
        <taxon>Rhizobiaceae</taxon>
        <taxon>Sinorhizobium/Ensifer group</taxon>
        <taxon>Sinorhizobium</taxon>
    </lineage>
</organism>
<dbReference type="AlphaFoldDB" id="A0A178Y0N6"/>
<comment type="caution">
    <text evidence="3">The sequence shown here is derived from an EMBL/GenBank/DDBJ whole genome shotgun (WGS) entry which is preliminary data.</text>
</comment>
<proteinExistence type="predicted"/>
<evidence type="ECO:0000256" key="1">
    <source>
        <dbReference type="SAM" id="MobiDB-lite"/>
    </source>
</evidence>
<feature type="transmembrane region" description="Helical" evidence="2">
    <location>
        <begin position="66"/>
        <end position="85"/>
    </location>
</feature>
<keyword evidence="2" id="KW-1133">Transmembrane helix</keyword>
<name>A0A178Y0N6_9HYPH</name>
<evidence type="ECO:0000313" key="3">
    <source>
        <dbReference type="EMBL" id="OAP40986.1"/>
    </source>
</evidence>
<evidence type="ECO:0000256" key="2">
    <source>
        <dbReference type="SAM" id="Phobius"/>
    </source>
</evidence>
<keyword evidence="2" id="KW-0472">Membrane</keyword>
<dbReference type="EMBL" id="LPUX01000053">
    <property type="protein sequence ID" value="OAP40986.1"/>
    <property type="molecule type" value="Genomic_DNA"/>
</dbReference>
<dbReference type="RefSeq" id="WP_064241291.1">
    <property type="nucleotide sequence ID" value="NZ_LPUX01000053.1"/>
</dbReference>
<reference evidence="3 4" key="1">
    <citation type="journal article" date="2016" name="Int. J. Syst. Evol. Microbiol.">
        <title>Ensifer glycinis sp. nov., an novel rhizobial species associated with Glycine spp.</title>
        <authorList>
            <person name="Yan H."/>
            <person name="Yan J."/>
            <person name="Sui X.H."/>
            <person name="Wang E.T."/>
            <person name="Chen W.X."/>
            <person name="Zhang X.X."/>
            <person name="Chen W.F."/>
        </authorList>
    </citation>
    <scope>NUCLEOTIDE SEQUENCE [LARGE SCALE GENOMIC DNA]</scope>
    <source>
        <strain evidence="3 4">CCBAU 23380</strain>
    </source>
</reference>
<keyword evidence="2" id="KW-0812">Transmembrane</keyword>
<evidence type="ECO:0000313" key="4">
    <source>
        <dbReference type="Proteomes" id="UP000094025"/>
    </source>
</evidence>
<feature type="region of interest" description="Disordered" evidence="1">
    <location>
        <begin position="1"/>
        <end position="25"/>
    </location>
</feature>
<feature type="transmembrane region" description="Helical" evidence="2">
    <location>
        <begin position="34"/>
        <end position="54"/>
    </location>
</feature>
<protein>
    <submittedName>
        <fullName evidence="3">Uncharacterized protein</fullName>
    </submittedName>
</protein>
<dbReference type="OrthoDB" id="7777996at2"/>